<dbReference type="Proteomes" id="UP000030652">
    <property type="component" value="Unassembled WGS sequence"/>
</dbReference>
<evidence type="ECO:0000256" key="1">
    <source>
        <dbReference type="ARBA" id="ARBA00023186"/>
    </source>
</evidence>
<comment type="caution">
    <text evidence="2">The sequence shown here is derived from an EMBL/GenBank/DDBJ whole genome shotgun (WGS) entry which is preliminary data.</text>
</comment>
<evidence type="ECO:0008006" key="4">
    <source>
        <dbReference type="Google" id="ProtNLM"/>
    </source>
</evidence>
<organism evidence="2 3">
    <name type="scientific">Candidatus Scalindua brodae</name>
    <dbReference type="NCBI Taxonomy" id="237368"/>
    <lineage>
        <taxon>Bacteria</taxon>
        <taxon>Pseudomonadati</taxon>
        <taxon>Planctomycetota</taxon>
        <taxon>Candidatus Brocadiia</taxon>
        <taxon>Candidatus Brocadiales</taxon>
        <taxon>Candidatus Scalinduaceae</taxon>
        <taxon>Candidatus Scalindua</taxon>
    </lineage>
</organism>
<dbReference type="AlphaFoldDB" id="A0A0B0ER52"/>
<dbReference type="PANTHER" id="PTHR34227:SF1">
    <property type="entry name" value="DIMETHYL SULFOXIDE REDUCTASE CHAPERONE-RELATED"/>
    <property type="match status" value="1"/>
</dbReference>
<dbReference type="Pfam" id="PF02613">
    <property type="entry name" value="Nitrate_red_del"/>
    <property type="match status" value="1"/>
</dbReference>
<dbReference type="InterPro" id="IPR036411">
    <property type="entry name" value="TorD-like_sf"/>
</dbReference>
<accession>A0A0B0ER52</accession>
<name>A0A0B0ER52_9BACT</name>
<protein>
    <recommendedName>
        <fullName evidence="4">Chaperone protein TorD</fullName>
    </recommendedName>
</protein>
<gene>
    <name evidence="2" type="ORF">SCABRO_01074</name>
</gene>
<reference evidence="2 3" key="1">
    <citation type="submission" date="2014-10" db="EMBL/GenBank/DDBJ databases">
        <title>Draft genome of anammox bacterium scalindua brodae, obtained using differential coverage binning of sequence data from two enrichment reactors.</title>
        <authorList>
            <person name="Speth D.R."/>
            <person name="Russ L."/>
            <person name="Kartal B."/>
            <person name="Op den Camp H.J."/>
            <person name="Dutilh B.E."/>
            <person name="Jetten M.S."/>
        </authorList>
    </citation>
    <scope>NUCLEOTIDE SEQUENCE [LARGE SCALE GENOMIC DNA]</scope>
    <source>
        <strain evidence="2">RU1</strain>
    </source>
</reference>
<dbReference type="EMBL" id="JRYO01000071">
    <property type="protein sequence ID" value="KHE93155.1"/>
    <property type="molecule type" value="Genomic_DNA"/>
</dbReference>
<dbReference type="eggNOG" id="COG3381">
    <property type="taxonomic scope" value="Bacteria"/>
</dbReference>
<proteinExistence type="predicted"/>
<dbReference type="SUPFAM" id="SSF89155">
    <property type="entry name" value="TorD-like"/>
    <property type="match status" value="1"/>
</dbReference>
<evidence type="ECO:0000313" key="2">
    <source>
        <dbReference type="EMBL" id="KHE93155.1"/>
    </source>
</evidence>
<keyword evidence="1" id="KW-0143">Chaperone</keyword>
<dbReference type="Gene3D" id="1.10.3480.10">
    <property type="entry name" value="TorD-like"/>
    <property type="match status" value="1"/>
</dbReference>
<dbReference type="InterPro" id="IPR020945">
    <property type="entry name" value="DMSO/NO3_reduct_chaperone"/>
</dbReference>
<dbReference type="InterPro" id="IPR050289">
    <property type="entry name" value="TorD/DmsD_chaperones"/>
</dbReference>
<dbReference type="PANTHER" id="PTHR34227">
    <property type="entry name" value="CHAPERONE PROTEIN YCDY"/>
    <property type="match status" value="1"/>
</dbReference>
<sequence length="257" mass="29350">MVIKISESVEDLLAASQIYQFLSTCLLEPTKEALEMLNNKDYMSEVKSCISISDNSAMLEAFELLQKALEGNDVDNLEWCYRATFGGATVAMDCPPFEMYYSGSQIWQQTQDLADISGIYKAYGIEMEEDSTTSRWDHVAVELEFLHFLTYKLAYAIENHSEEEQESCISGKKKFLYAHIGRWIKAFSMSVVKKTPEEFYRQAATLASLFIHIEMVKLSVDAEEIDEYMGNEPDYLQRLEGKSASACDSCMDEEKYD</sequence>
<evidence type="ECO:0000313" key="3">
    <source>
        <dbReference type="Proteomes" id="UP000030652"/>
    </source>
</evidence>